<feature type="non-terminal residue" evidence="1">
    <location>
        <position position="1"/>
    </location>
</feature>
<evidence type="ECO:0000313" key="2">
    <source>
        <dbReference type="Proteomes" id="UP000189177"/>
    </source>
</evidence>
<reference evidence="1 2" key="1">
    <citation type="submission" date="2017-02" db="EMBL/GenBank/DDBJ databases">
        <title>Genomic diversity within the haloalkaliphilic genus Thioalkalivibrio.</title>
        <authorList>
            <person name="Ahn A.-C."/>
            <person name="Meier-Kolthoff J."/>
            <person name="Overmars L."/>
            <person name="Richter M."/>
            <person name="Woyke T."/>
            <person name="Sorokin D.Y."/>
            <person name="Muyzer G."/>
        </authorList>
    </citation>
    <scope>NUCLEOTIDE SEQUENCE [LARGE SCALE GENOMIC DNA]</scope>
    <source>
        <strain evidence="1 2">HL17</strain>
    </source>
</reference>
<comment type="caution">
    <text evidence="1">The sequence shown here is derived from an EMBL/GenBank/DDBJ whole genome shotgun (WGS) entry which is preliminary data.</text>
</comment>
<dbReference type="SUPFAM" id="SSF56925">
    <property type="entry name" value="OMPA-like"/>
    <property type="match status" value="1"/>
</dbReference>
<organism evidence="1 2">
    <name type="scientific">Thioalkalivibrio halophilus</name>
    <dbReference type="NCBI Taxonomy" id="252474"/>
    <lineage>
        <taxon>Bacteria</taxon>
        <taxon>Pseudomonadati</taxon>
        <taxon>Pseudomonadota</taxon>
        <taxon>Gammaproteobacteria</taxon>
        <taxon>Chromatiales</taxon>
        <taxon>Ectothiorhodospiraceae</taxon>
        <taxon>Thioalkalivibrio</taxon>
    </lineage>
</organism>
<dbReference type="Gene3D" id="2.40.160.20">
    <property type="match status" value="1"/>
</dbReference>
<dbReference type="AlphaFoldDB" id="A0A1V2ZV73"/>
<protein>
    <submittedName>
        <fullName evidence="1">Uncharacterized protein</fullName>
    </submittedName>
</protein>
<evidence type="ECO:0000313" key="1">
    <source>
        <dbReference type="EMBL" id="OOC08945.1"/>
    </source>
</evidence>
<dbReference type="OrthoDB" id="7347781at2"/>
<keyword evidence="2" id="KW-1185">Reference proteome</keyword>
<accession>A0A1V2ZV73</accession>
<sequence length="165" mass="18089">EPHPVGTASADGMGLNPSFAVMGGSLWTTDSDLRDDRAYGLEVGADCLLFQPDNGVLRHRLSVTEFDDGPLRMTSTELNTHWEFEVADSVTMGFGPGLGYVNTKLDGDRNGLWAGQFGGSVQYDVDDTLFVGMEARYQITESDRFAGSREDMDNMRVMAKVGFNF</sequence>
<name>A0A1V2ZV73_9GAMM</name>
<proteinExistence type="predicted"/>
<dbReference type="InterPro" id="IPR011250">
    <property type="entry name" value="OMP/PagP_B-barrel"/>
</dbReference>
<gene>
    <name evidence="1" type="ORF">B1A74_13570</name>
</gene>
<dbReference type="Proteomes" id="UP000189177">
    <property type="component" value="Unassembled WGS sequence"/>
</dbReference>
<dbReference type="EMBL" id="MUZR01000074">
    <property type="protein sequence ID" value="OOC08945.1"/>
    <property type="molecule type" value="Genomic_DNA"/>
</dbReference>
<dbReference type="RefSeq" id="WP_077244944.1">
    <property type="nucleotide sequence ID" value="NZ_MUZR01000074.1"/>
</dbReference>